<evidence type="ECO:0000256" key="5">
    <source>
        <dbReference type="ARBA" id="ARBA00022692"/>
    </source>
</evidence>
<evidence type="ECO:0000313" key="15">
    <source>
        <dbReference type="EMBL" id="KAF7345271.1"/>
    </source>
</evidence>
<dbReference type="GO" id="GO:0005506">
    <property type="term" value="F:iron ion binding"/>
    <property type="evidence" value="ECO:0007669"/>
    <property type="project" value="InterPro"/>
</dbReference>
<evidence type="ECO:0000256" key="10">
    <source>
        <dbReference type="ARBA" id="ARBA00023033"/>
    </source>
</evidence>
<evidence type="ECO:0000256" key="7">
    <source>
        <dbReference type="ARBA" id="ARBA00022989"/>
    </source>
</evidence>
<dbReference type="InterPro" id="IPR017972">
    <property type="entry name" value="Cyt_P450_CS"/>
</dbReference>
<dbReference type="PRINTS" id="PR00463">
    <property type="entry name" value="EP450I"/>
</dbReference>
<dbReference type="Proteomes" id="UP000623467">
    <property type="component" value="Unassembled WGS sequence"/>
</dbReference>
<dbReference type="SUPFAM" id="SSF48264">
    <property type="entry name" value="Cytochrome P450"/>
    <property type="match status" value="1"/>
</dbReference>
<dbReference type="Gene3D" id="1.10.630.10">
    <property type="entry name" value="Cytochrome P450"/>
    <property type="match status" value="2"/>
</dbReference>
<feature type="binding site" description="axial binding residue" evidence="12">
    <location>
        <position position="467"/>
    </location>
    <ligand>
        <name>heme</name>
        <dbReference type="ChEBI" id="CHEBI:30413"/>
    </ligand>
    <ligandPart>
        <name>Fe</name>
        <dbReference type="ChEBI" id="CHEBI:18248"/>
    </ligandPart>
</feature>
<dbReference type="PROSITE" id="PS00086">
    <property type="entry name" value="CYTOCHROME_P450"/>
    <property type="match status" value="1"/>
</dbReference>
<evidence type="ECO:0000256" key="12">
    <source>
        <dbReference type="PIRSR" id="PIRSR602401-1"/>
    </source>
</evidence>
<evidence type="ECO:0000256" key="1">
    <source>
        <dbReference type="ARBA" id="ARBA00001971"/>
    </source>
</evidence>
<keyword evidence="8 13" id="KW-0560">Oxidoreductase</keyword>
<evidence type="ECO:0000256" key="13">
    <source>
        <dbReference type="RuleBase" id="RU000461"/>
    </source>
</evidence>
<dbReference type="OrthoDB" id="1844152at2759"/>
<comment type="subcellular location">
    <subcellularLocation>
        <location evidence="2">Membrane</location>
    </subcellularLocation>
</comment>
<name>A0A8H6XRI1_9AGAR</name>
<evidence type="ECO:0000256" key="14">
    <source>
        <dbReference type="SAM" id="Phobius"/>
    </source>
</evidence>
<dbReference type="GO" id="GO:0016705">
    <property type="term" value="F:oxidoreductase activity, acting on paired donors, with incorporation or reduction of molecular oxygen"/>
    <property type="evidence" value="ECO:0007669"/>
    <property type="project" value="InterPro"/>
</dbReference>
<evidence type="ECO:0000256" key="4">
    <source>
        <dbReference type="ARBA" id="ARBA00022617"/>
    </source>
</evidence>
<keyword evidence="10 13" id="KW-0503">Monooxygenase</keyword>
<comment type="similarity">
    <text evidence="3 13">Belongs to the cytochrome P450 family.</text>
</comment>
<keyword evidence="16" id="KW-1185">Reference proteome</keyword>
<keyword evidence="5 14" id="KW-0812">Transmembrane</keyword>
<keyword evidence="7 14" id="KW-1133">Transmembrane helix</keyword>
<sequence length="521" mass="58728">MDSHSANTDSLSTATLTAATLLGFVVLQIARKFFKPHSPLDAIPSFGIPSYPFGFYVGSWNFIKDGRAILEQGYLKYRGQPFKVALANRWLVLLSGQRLIEDIRKADDSLSFADSAKVMLQSEYTIGYEQLHDPFQMNVVRTALTRNIAACFPVIREEIAAAFEDLIPAKDEWISVPAMQTILPIVTRVSNRVFIGLLCRDPDYIKLTTQYTLNVSSNAQWLHVTPSFLRPLAARLFGHLEPATRAAMKHLRPILQHRIEMDDKYGPDWPEGDRPLVVGRSTRTSNTANSTQADAHFAQHQLCRQPYHHTGEYPPLSTAICRPQSPQGILHAFYTLAANLECVQPLREELESVVGAEGWTKEAMDQLVKMDSFLKESARTAPSGAIGLTRLATRDFTFSDGTTVPAGTLLAVPVFAEHHDEVNYTNPEVFDPFRFSRMREQDGEENKHQMVTPTLEYMSFGLGRHACPGRFFAVNEQKLILSHIIMTYDFKLRDGVRPPDEWIAVLVKANTTAEVMFRKRR</sequence>
<evidence type="ECO:0000256" key="11">
    <source>
        <dbReference type="ARBA" id="ARBA00023136"/>
    </source>
</evidence>
<dbReference type="GO" id="GO:0016020">
    <property type="term" value="C:membrane"/>
    <property type="evidence" value="ECO:0007669"/>
    <property type="project" value="UniProtKB-SubCell"/>
</dbReference>
<feature type="transmembrane region" description="Helical" evidence="14">
    <location>
        <begin position="12"/>
        <end position="30"/>
    </location>
</feature>
<dbReference type="InterPro" id="IPR002401">
    <property type="entry name" value="Cyt_P450_E_grp-I"/>
</dbReference>
<dbReference type="AlphaFoldDB" id="A0A8H6XRI1"/>
<dbReference type="InterPro" id="IPR036396">
    <property type="entry name" value="Cyt_P450_sf"/>
</dbReference>
<dbReference type="GO" id="GO:0004497">
    <property type="term" value="F:monooxygenase activity"/>
    <property type="evidence" value="ECO:0007669"/>
    <property type="project" value="UniProtKB-KW"/>
</dbReference>
<comment type="cofactor">
    <cofactor evidence="1 12">
        <name>heme</name>
        <dbReference type="ChEBI" id="CHEBI:30413"/>
    </cofactor>
</comment>
<proteinExistence type="inferred from homology"/>
<accession>A0A8H6XRI1</accession>
<protein>
    <submittedName>
        <fullName evidence="15">Cytochrome P450</fullName>
    </submittedName>
</protein>
<keyword evidence="6 12" id="KW-0479">Metal-binding</keyword>
<dbReference type="PANTHER" id="PTHR46206:SF5">
    <property type="entry name" value="P450, PUTATIVE (EUROFUNG)-RELATED"/>
    <property type="match status" value="1"/>
</dbReference>
<evidence type="ECO:0000256" key="6">
    <source>
        <dbReference type="ARBA" id="ARBA00022723"/>
    </source>
</evidence>
<gene>
    <name evidence="15" type="ORF">MSAN_01903800</name>
</gene>
<dbReference type="Pfam" id="PF00067">
    <property type="entry name" value="p450"/>
    <property type="match status" value="1"/>
</dbReference>
<keyword evidence="11 14" id="KW-0472">Membrane</keyword>
<dbReference type="InterPro" id="IPR001128">
    <property type="entry name" value="Cyt_P450"/>
</dbReference>
<dbReference type="EMBL" id="JACAZH010000020">
    <property type="protein sequence ID" value="KAF7345271.1"/>
    <property type="molecule type" value="Genomic_DNA"/>
</dbReference>
<dbReference type="GO" id="GO:0020037">
    <property type="term" value="F:heme binding"/>
    <property type="evidence" value="ECO:0007669"/>
    <property type="project" value="InterPro"/>
</dbReference>
<evidence type="ECO:0000256" key="3">
    <source>
        <dbReference type="ARBA" id="ARBA00010617"/>
    </source>
</evidence>
<evidence type="ECO:0000256" key="9">
    <source>
        <dbReference type="ARBA" id="ARBA00023004"/>
    </source>
</evidence>
<comment type="caution">
    <text evidence="15">The sequence shown here is derived from an EMBL/GenBank/DDBJ whole genome shotgun (WGS) entry which is preliminary data.</text>
</comment>
<evidence type="ECO:0000256" key="8">
    <source>
        <dbReference type="ARBA" id="ARBA00023002"/>
    </source>
</evidence>
<evidence type="ECO:0000313" key="16">
    <source>
        <dbReference type="Proteomes" id="UP000623467"/>
    </source>
</evidence>
<reference evidence="15" key="1">
    <citation type="submission" date="2020-05" db="EMBL/GenBank/DDBJ databases">
        <title>Mycena genomes resolve the evolution of fungal bioluminescence.</title>
        <authorList>
            <person name="Tsai I.J."/>
        </authorList>
    </citation>
    <scope>NUCLEOTIDE SEQUENCE</scope>
    <source>
        <strain evidence="15">160909Yilan</strain>
    </source>
</reference>
<dbReference type="CDD" id="cd11041">
    <property type="entry name" value="CYP503A1-like"/>
    <property type="match status" value="1"/>
</dbReference>
<keyword evidence="4 12" id="KW-0349">Heme</keyword>
<keyword evidence="9 12" id="KW-0408">Iron</keyword>
<dbReference type="PANTHER" id="PTHR46206">
    <property type="entry name" value="CYTOCHROME P450"/>
    <property type="match status" value="1"/>
</dbReference>
<organism evidence="15 16">
    <name type="scientific">Mycena sanguinolenta</name>
    <dbReference type="NCBI Taxonomy" id="230812"/>
    <lineage>
        <taxon>Eukaryota</taxon>
        <taxon>Fungi</taxon>
        <taxon>Dikarya</taxon>
        <taxon>Basidiomycota</taxon>
        <taxon>Agaricomycotina</taxon>
        <taxon>Agaricomycetes</taxon>
        <taxon>Agaricomycetidae</taxon>
        <taxon>Agaricales</taxon>
        <taxon>Marasmiineae</taxon>
        <taxon>Mycenaceae</taxon>
        <taxon>Mycena</taxon>
    </lineage>
</organism>
<evidence type="ECO:0000256" key="2">
    <source>
        <dbReference type="ARBA" id="ARBA00004370"/>
    </source>
</evidence>